<dbReference type="EMBL" id="JAODUP010000477">
    <property type="protein sequence ID" value="KAK2148887.1"/>
    <property type="molecule type" value="Genomic_DNA"/>
</dbReference>
<reference evidence="2" key="1">
    <citation type="journal article" date="2023" name="Mol. Biol. Evol.">
        <title>Third-Generation Sequencing Reveals the Adaptive Role of the Epigenome in Three Deep-Sea Polychaetes.</title>
        <authorList>
            <person name="Perez M."/>
            <person name="Aroh O."/>
            <person name="Sun Y."/>
            <person name="Lan Y."/>
            <person name="Juniper S.K."/>
            <person name="Young C.R."/>
            <person name="Angers B."/>
            <person name="Qian P.Y."/>
        </authorList>
    </citation>
    <scope>NUCLEOTIDE SEQUENCE</scope>
    <source>
        <strain evidence="2">P08H-3</strain>
    </source>
</reference>
<keyword evidence="3" id="KW-1185">Reference proteome</keyword>
<dbReference type="Gene3D" id="3.40.50.1360">
    <property type="match status" value="1"/>
</dbReference>
<accession>A0AAD9J937</accession>
<protein>
    <submittedName>
        <fullName evidence="2">Uncharacterized protein</fullName>
    </submittedName>
</protein>
<comment type="caution">
    <text evidence="2">The sequence shown here is derived from an EMBL/GenBank/DDBJ whole genome shotgun (WGS) entry which is preliminary data.</text>
</comment>
<dbReference type="AlphaFoldDB" id="A0AAD9J937"/>
<organism evidence="2 3">
    <name type="scientific">Paralvinella palmiformis</name>
    <dbReference type="NCBI Taxonomy" id="53620"/>
    <lineage>
        <taxon>Eukaryota</taxon>
        <taxon>Metazoa</taxon>
        <taxon>Spiralia</taxon>
        <taxon>Lophotrochozoa</taxon>
        <taxon>Annelida</taxon>
        <taxon>Polychaeta</taxon>
        <taxon>Sedentaria</taxon>
        <taxon>Canalipalpata</taxon>
        <taxon>Terebellida</taxon>
        <taxon>Terebelliformia</taxon>
        <taxon>Alvinellidae</taxon>
        <taxon>Paralvinella</taxon>
    </lineage>
</organism>
<evidence type="ECO:0000313" key="2">
    <source>
        <dbReference type="EMBL" id="KAK2148887.1"/>
    </source>
</evidence>
<feature type="compositionally biased region" description="Basic and acidic residues" evidence="1">
    <location>
        <begin position="79"/>
        <end position="88"/>
    </location>
</feature>
<evidence type="ECO:0000256" key="1">
    <source>
        <dbReference type="SAM" id="MobiDB-lite"/>
    </source>
</evidence>
<gene>
    <name evidence="2" type="ORF">LSH36_477g02012</name>
</gene>
<feature type="region of interest" description="Disordered" evidence="1">
    <location>
        <begin position="74"/>
        <end position="94"/>
    </location>
</feature>
<evidence type="ECO:0000313" key="3">
    <source>
        <dbReference type="Proteomes" id="UP001208570"/>
    </source>
</evidence>
<dbReference type="InterPro" id="IPR037171">
    <property type="entry name" value="NagB/RpiA_transferase-like"/>
</dbReference>
<name>A0AAD9J937_9ANNE</name>
<sequence length="105" mass="11291">MKACYEIDPQNVNSYSKALQEAEIDLVRIGMSNDGSVGFLQPGTPLEDTTNKPVVEVTLGEVLKRQLVDDGRFAGFEETPNKGGDHRSSGAAEGAGCQLCGIRYQ</sequence>
<dbReference type="SUPFAM" id="SSF100950">
    <property type="entry name" value="NagB/RpiA/CoA transferase-like"/>
    <property type="match status" value="1"/>
</dbReference>
<proteinExistence type="predicted"/>
<dbReference type="Proteomes" id="UP001208570">
    <property type="component" value="Unassembled WGS sequence"/>
</dbReference>